<feature type="compositionally biased region" description="Acidic residues" evidence="7">
    <location>
        <begin position="516"/>
        <end position="570"/>
    </location>
</feature>
<dbReference type="GO" id="GO:0003677">
    <property type="term" value="F:DNA binding"/>
    <property type="evidence" value="ECO:0007669"/>
    <property type="project" value="InterPro"/>
</dbReference>
<evidence type="ECO:0000256" key="1">
    <source>
        <dbReference type="ARBA" id="ARBA00004123"/>
    </source>
</evidence>
<feature type="region of interest" description="Disordered" evidence="7">
    <location>
        <begin position="214"/>
        <end position="282"/>
    </location>
</feature>
<evidence type="ECO:0000259" key="8">
    <source>
        <dbReference type="Pfam" id="PF05699"/>
    </source>
</evidence>
<keyword evidence="4" id="KW-0547">Nucleotide-binding</keyword>
<dbReference type="EMBL" id="JACTNZ010000024">
    <property type="protein sequence ID" value="KAG5512983.1"/>
    <property type="molecule type" value="Genomic_DNA"/>
</dbReference>
<dbReference type="PANTHER" id="PTHR32166:SF123">
    <property type="entry name" value="BED-TYPE DOMAIN-CONTAINING PROTEIN"/>
    <property type="match status" value="1"/>
</dbReference>
<feature type="domain" description="PB1-like" evidence="9">
    <location>
        <begin position="87"/>
        <end position="177"/>
    </location>
</feature>
<evidence type="ECO:0008006" key="12">
    <source>
        <dbReference type="Google" id="ProtNLM"/>
    </source>
</evidence>
<dbReference type="GO" id="GO:0046983">
    <property type="term" value="F:protein dimerization activity"/>
    <property type="evidence" value="ECO:0007669"/>
    <property type="project" value="InterPro"/>
</dbReference>
<organism evidence="10 11">
    <name type="scientific">Rhododendron griersonianum</name>
    <dbReference type="NCBI Taxonomy" id="479676"/>
    <lineage>
        <taxon>Eukaryota</taxon>
        <taxon>Viridiplantae</taxon>
        <taxon>Streptophyta</taxon>
        <taxon>Embryophyta</taxon>
        <taxon>Tracheophyta</taxon>
        <taxon>Spermatophyta</taxon>
        <taxon>Magnoliopsida</taxon>
        <taxon>eudicotyledons</taxon>
        <taxon>Gunneridae</taxon>
        <taxon>Pentapetalae</taxon>
        <taxon>asterids</taxon>
        <taxon>Ericales</taxon>
        <taxon>Ericaceae</taxon>
        <taxon>Ericoideae</taxon>
        <taxon>Rhodoreae</taxon>
        <taxon>Rhododendron</taxon>
    </lineage>
</organism>
<dbReference type="GO" id="GO:0005634">
    <property type="term" value="C:nucleus"/>
    <property type="evidence" value="ECO:0007669"/>
    <property type="project" value="UniProtKB-SubCell"/>
</dbReference>
<evidence type="ECO:0000313" key="11">
    <source>
        <dbReference type="Proteomes" id="UP000823749"/>
    </source>
</evidence>
<accession>A0AAV6HMA5</accession>
<evidence type="ECO:0000256" key="7">
    <source>
        <dbReference type="SAM" id="MobiDB-lite"/>
    </source>
</evidence>
<dbReference type="FunFam" id="1.20.272.10:FF:000004">
    <property type="entry name" value="Replication factor C subunit 5"/>
    <property type="match status" value="1"/>
</dbReference>
<comment type="subcellular location">
    <subcellularLocation>
        <location evidence="1">Nucleus</location>
    </subcellularLocation>
</comment>
<sequence>MASQQQITEEAVYLCTGNPLLKDIEQISHWLLNEAFTVSFRRISELKTRKGLALVDIAREVTMFVFRIKMPPDVHVQLINDLADIEMTTYASLQLHHGGYFKHTPLATMYLGGTVEMVDEIDPDLICFFDLKRVIMSYGYPTTSTMYYLIPSLGLTKGLRVLNSDIEVREMLDVYKGLPVMCLYCEKGPEPLQIIYPNEVDVPHVETNVVHLDDESPKANEGNHEVVVDKPVDEGIGDDEDEEDDPDYVADEEDEDEDDEDGSDVSSTPSWMFENLEGPGDDDIFALKEQQNQRKDDKDQPQIEDWFQYSETFKADREVRKGLYTTIERMYPDMDTRIIVDEQLEKFKNAEGMFGMDMAKLTRDKKQPALWWESFGEECKELQRLAIRVLSGTCSATGCERNWSIFDIVHSKRRNRLETQRMNALVFVKYNIQLELRQEKRQKMGDTYDPICLSDMESDDEWITEKEGPVLPVDHSWMDIEECFKDDGTVGKKRKRGPRNLNAYGRKKGKKKASQLDDEDEIEVLDDNEVIELEGEEEEEEEEFDEATMADDNDDDDDDDDVEELDLEDD</sequence>
<proteinExistence type="inferred from homology"/>
<feature type="compositionally biased region" description="Acidic residues" evidence="7">
    <location>
        <begin position="235"/>
        <end position="263"/>
    </location>
</feature>
<dbReference type="InterPro" id="IPR008921">
    <property type="entry name" value="DNA_pol3_clamp-load_cplx_C"/>
</dbReference>
<name>A0AAV6HMA5_9ERIC</name>
<dbReference type="AlphaFoldDB" id="A0AAV6HMA5"/>
<reference evidence="10" key="1">
    <citation type="submission" date="2020-08" db="EMBL/GenBank/DDBJ databases">
        <title>Plant Genome Project.</title>
        <authorList>
            <person name="Zhang R.-G."/>
        </authorList>
    </citation>
    <scope>NUCLEOTIDE SEQUENCE</scope>
    <source>
        <strain evidence="10">WSP0</strain>
        <tissue evidence="10">Leaf</tissue>
    </source>
</reference>
<dbReference type="GO" id="GO:0005524">
    <property type="term" value="F:ATP binding"/>
    <property type="evidence" value="ECO:0007669"/>
    <property type="project" value="UniProtKB-KW"/>
</dbReference>
<dbReference type="Pfam" id="PF05699">
    <property type="entry name" value="Dimer_Tnp_hAT"/>
    <property type="match status" value="1"/>
</dbReference>
<dbReference type="InterPro" id="IPR012337">
    <property type="entry name" value="RNaseH-like_sf"/>
</dbReference>
<keyword evidence="11" id="KW-1185">Reference proteome</keyword>
<feature type="region of interest" description="Disordered" evidence="7">
    <location>
        <begin position="489"/>
        <end position="570"/>
    </location>
</feature>
<dbReference type="Pfam" id="PF26130">
    <property type="entry name" value="PB1-like"/>
    <property type="match status" value="1"/>
</dbReference>
<feature type="domain" description="HAT C-terminal dimerisation" evidence="8">
    <location>
        <begin position="363"/>
        <end position="432"/>
    </location>
</feature>
<keyword evidence="6" id="KW-0539">Nucleus</keyword>
<dbReference type="Proteomes" id="UP000823749">
    <property type="component" value="Unassembled WGS sequence"/>
</dbReference>
<gene>
    <name evidence="10" type="ORF">RHGRI_038597</name>
</gene>
<feature type="compositionally biased region" description="Basic and acidic residues" evidence="7">
    <location>
        <begin position="214"/>
        <end position="233"/>
    </location>
</feature>
<protein>
    <recommendedName>
        <fullName evidence="12">HAT C-terminal dimerisation domain-containing protein</fullName>
    </recommendedName>
</protein>
<evidence type="ECO:0000259" key="9">
    <source>
        <dbReference type="Pfam" id="PF26130"/>
    </source>
</evidence>
<evidence type="ECO:0000256" key="6">
    <source>
        <dbReference type="ARBA" id="ARBA00023242"/>
    </source>
</evidence>
<evidence type="ECO:0000256" key="4">
    <source>
        <dbReference type="ARBA" id="ARBA00022741"/>
    </source>
</evidence>
<dbReference type="SUPFAM" id="SSF53098">
    <property type="entry name" value="Ribonuclease H-like"/>
    <property type="match status" value="1"/>
</dbReference>
<comment type="similarity">
    <text evidence="2">Belongs to the activator 1 small subunits family.</text>
</comment>
<keyword evidence="5" id="KW-0067">ATP-binding</keyword>
<dbReference type="Gene3D" id="1.20.272.10">
    <property type="match status" value="1"/>
</dbReference>
<evidence type="ECO:0000256" key="2">
    <source>
        <dbReference type="ARBA" id="ARBA00005378"/>
    </source>
</evidence>
<keyword evidence="3" id="KW-0235">DNA replication</keyword>
<dbReference type="PANTHER" id="PTHR32166">
    <property type="entry name" value="OSJNBA0013A04.12 PROTEIN"/>
    <property type="match status" value="1"/>
</dbReference>
<evidence type="ECO:0000256" key="5">
    <source>
        <dbReference type="ARBA" id="ARBA00022840"/>
    </source>
</evidence>
<dbReference type="InterPro" id="IPR008906">
    <property type="entry name" value="HATC_C_dom"/>
</dbReference>
<evidence type="ECO:0000313" key="10">
    <source>
        <dbReference type="EMBL" id="KAG5512983.1"/>
    </source>
</evidence>
<evidence type="ECO:0000256" key="3">
    <source>
        <dbReference type="ARBA" id="ARBA00022705"/>
    </source>
</evidence>
<dbReference type="SUPFAM" id="SSF48019">
    <property type="entry name" value="post-AAA+ oligomerization domain-like"/>
    <property type="match status" value="1"/>
</dbReference>
<dbReference type="InterPro" id="IPR058594">
    <property type="entry name" value="PB1-like_dom_pln"/>
</dbReference>
<dbReference type="GO" id="GO:0006260">
    <property type="term" value="P:DNA replication"/>
    <property type="evidence" value="ECO:0007669"/>
    <property type="project" value="UniProtKB-KW"/>
</dbReference>
<comment type="caution">
    <text evidence="10">The sequence shown here is derived from an EMBL/GenBank/DDBJ whole genome shotgun (WGS) entry which is preliminary data.</text>
</comment>